<dbReference type="EMBL" id="JAIWYP010000010">
    <property type="protein sequence ID" value="KAH3751184.1"/>
    <property type="molecule type" value="Genomic_DNA"/>
</dbReference>
<accession>A0A9D4DKY5</accession>
<keyword evidence="2" id="KW-1185">Reference proteome</keyword>
<sequence>MSTLSAAFLVEMGRFSTDQTFLKPTGEPPVSGLTSKSTSCPCCRMSVALSVDMVNFIFLLSTLSLRNSPSSQRVLSAPSSIKAYRSDKPYRWMLLQLQELIPDNS</sequence>
<gene>
    <name evidence="1" type="ORF">DPMN_185733</name>
</gene>
<organism evidence="1 2">
    <name type="scientific">Dreissena polymorpha</name>
    <name type="common">Zebra mussel</name>
    <name type="synonym">Mytilus polymorpha</name>
    <dbReference type="NCBI Taxonomy" id="45954"/>
    <lineage>
        <taxon>Eukaryota</taxon>
        <taxon>Metazoa</taxon>
        <taxon>Spiralia</taxon>
        <taxon>Lophotrochozoa</taxon>
        <taxon>Mollusca</taxon>
        <taxon>Bivalvia</taxon>
        <taxon>Autobranchia</taxon>
        <taxon>Heteroconchia</taxon>
        <taxon>Euheterodonta</taxon>
        <taxon>Imparidentia</taxon>
        <taxon>Neoheterodontei</taxon>
        <taxon>Myida</taxon>
        <taxon>Dreissenoidea</taxon>
        <taxon>Dreissenidae</taxon>
        <taxon>Dreissena</taxon>
    </lineage>
</organism>
<reference evidence="1" key="1">
    <citation type="journal article" date="2019" name="bioRxiv">
        <title>The Genome of the Zebra Mussel, Dreissena polymorpha: A Resource for Invasive Species Research.</title>
        <authorList>
            <person name="McCartney M.A."/>
            <person name="Auch B."/>
            <person name="Kono T."/>
            <person name="Mallez S."/>
            <person name="Zhang Y."/>
            <person name="Obille A."/>
            <person name="Becker A."/>
            <person name="Abrahante J.E."/>
            <person name="Garbe J."/>
            <person name="Badalamenti J.P."/>
            <person name="Herman A."/>
            <person name="Mangelson H."/>
            <person name="Liachko I."/>
            <person name="Sullivan S."/>
            <person name="Sone E.D."/>
            <person name="Koren S."/>
            <person name="Silverstein K.A.T."/>
            <person name="Beckman K.B."/>
            <person name="Gohl D.M."/>
        </authorList>
    </citation>
    <scope>NUCLEOTIDE SEQUENCE</scope>
    <source>
        <strain evidence="1">Duluth1</strain>
        <tissue evidence="1">Whole animal</tissue>
    </source>
</reference>
<dbReference type="Proteomes" id="UP000828390">
    <property type="component" value="Unassembled WGS sequence"/>
</dbReference>
<reference evidence="1" key="2">
    <citation type="submission" date="2020-11" db="EMBL/GenBank/DDBJ databases">
        <authorList>
            <person name="McCartney M.A."/>
            <person name="Auch B."/>
            <person name="Kono T."/>
            <person name="Mallez S."/>
            <person name="Becker A."/>
            <person name="Gohl D.M."/>
            <person name="Silverstein K.A.T."/>
            <person name="Koren S."/>
            <person name="Bechman K.B."/>
            <person name="Herman A."/>
            <person name="Abrahante J.E."/>
            <person name="Garbe J."/>
        </authorList>
    </citation>
    <scope>NUCLEOTIDE SEQUENCE</scope>
    <source>
        <strain evidence="1">Duluth1</strain>
        <tissue evidence="1">Whole animal</tissue>
    </source>
</reference>
<comment type="caution">
    <text evidence="1">The sequence shown here is derived from an EMBL/GenBank/DDBJ whole genome shotgun (WGS) entry which is preliminary data.</text>
</comment>
<name>A0A9D4DKY5_DREPO</name>
<evidence type="ECO:0000313" key="1">
    <source>
        <dbReference type="EMBL" id="KAH3751184.1"/>
    </source>
</evidence>
<dbReference type="AlphaFoldDB" id="A0A9D4DKY5"/>
<proteinExistence type="predicted"/>
<evidence type="ECO:0000313" key="2">
    <source>
        <dbReference type="Proteomes" id="UP000828390"/>
    </source>
</evidence>
<protein>
    <submittedName>
        <fullName evidence="1">Uncharacterized protein</fullName>
    </submittedName>
</protein>